<reference evidence="2 3" key="1">
    <citation type="submission" date="2013-11" db="EMBL/GenBank/DDBJ databases">
        <title>Genomic analysis of Pelistega sp. HM-7.</title>
        <authorList>
            <person name="Kumbhare S.V."/>
            <person name="Shetty S.A."/>
            <person name="Sharma O."/>
            <person name="Dhotre D.P."/>
        </authorList>
    </citation>
    <scope>NUCLEOTIDE SEQUENCE [LARGE SCALE GENOMIC DNA]</scope>
    <source>
        <strain evidence="2 3">HM-7</strain>
    </source>
</reference>
<keyword evidence="3" id="KW-1185">Reference proteome</keyword>
<evidence type="ECO:0000313" key="2">
    <source>
        <dbReference type="EMBL" id="ETD67871.1"/>
    </source>
</evidence>
<accession>V8FVG8</accession>
<dbReference type="OrthoDB" id="8703931at2"/>
<name>V8FVG8_9BURK</name>
<protein>
    <submittedName>
        <fullName evidence="2">Membrane protein</fullName>
    </submittedName>
</protein>
<sequence>MMVFTPLTSAEIAQIKATLGHLPISGSAWPKWVKGAAIVMLVLIVVQYVLTVDRVGIDQLKNLGGITMLVVFIALVVMTYFMSISTTTISEQGIKQSWITKREVSWEEVTFAKFVPMLASKRLMVFVKKGRPVIFQGADQELQVAFAHISLQFKQRQL</sequence>
<dbReference type="AlphaFoldDB" id="V8FVG8"/>
<keyword evidence="1" id="KW-0472">Membrane</keyword>
<evidence type="ECO:0000256" key="1">
    <source>
        <dbReference type="SAM" id="Phobius"/>
    </source>
</evidence>
<dbReference type="EMBL" id="AYSV01000113">
    <property type="protein sequence ID" value="ETD67871.1"/>
    <property type="molecule type" value="Genomic_DNA"/>
</dbReference>
<organism evidence="2 3">
    <name type="scientific">Pelistega indica</name>
    <dbReference type="NCBI Taxonomy" id="1414851"/>
    <lineage>
        <taxon>Bacteria</taxon>
        <taxon>Pseudomonadati</taxon>
        <taxon>Pseudomonadota</taxon>
        <taxon>Betaproteobacteria</taxon>
        <taxon>Burkholderiales</taxon>
        <taxon>Alcaligenaceae</taxon>
        <taxon>Pelistega</taxon>
    </lineage>
</organism>
<evidence type="ECO:0000313" key="3">
    <source>
        <dbReference type="Proteomes" id="UP000018766"/>
    </source>
</evidence>
<feature type="transmembrane region" description="Helical" evidence="1">
    <location>
        <begin position="63"/>
        <end position="82"/>
    </location>
</feature>
<proteinExistence type="predicted"/>
<gene>
    <name evidence="2" type="ORF">V757_10725</name>
</gene>
<keyword evidence="1" id="KW-1133">Transmembrane helix</keyword>
<dbReference type="RefSeq" id="WP_023952592.1">
    <property type="nucleotide sequence ID" value="NZ_AYSV01000113.1"/>
</dbReference>
<dbReference type="Proteomes" id="UP000018766">
    <property type="component" value="Unassembled WGS sequence"/>
</dbReference>
<comment type="caution">
    <text evidence="2">The sequence shown here is derived from an EMBL/GenBank/DDBJ whole genome shotgun (WGS) entry which is preliminary data.</text>
</comment>
<keyword evidence="1" id="KW-0812">Transmembrane</keyword>
<feature type="transmembrane region" description="Helical" evidence="1">
    <location>
        <begin position="32"/>
        <end position="51"/>
    </location>
</feature>